<dbReference type="Proteomes" id="UP001361239">
    <property type="component" value="Unassembled WGS sequence"/>
</dbReference>
<comment type="caution">
    <text evidence="1">The sequence shown here is derived from an EMBL/GenBank/DDBJ whole genome shotgun (WGS) entry which is preliminary data.</text>
</comment>
<organism evidence="1 2">
    <name type="scientific">Novosphingobium anseongense</name>
    <dbReference type="NCBI Taxonomy" id="3133436"/>
    <lineage>
        <taxon>Bacteria</taxon>
        <taxon>Pseudomonadati</taxon>
        <taxon>Pseudomonadota</taxon>
        <taxon>Alphaproteobacteria</taxon>
        <taxon>Sphingomonadales</taxon>
        <taxon>Sphingomonadaceae</taxon>
        <taxon>Novosphingobium</taxon>
    </lineage>
</organism>
<evidence type="ECO:0000313" key="1">
    <source>
        <dbReference type="EMBL" id="MEJ5978380.1"/>
    </source>
</evidence>
<name>A0ABU8RZ89_9SPHN</name>
<accession>A0ABU8RZ89</accession>
<proteinExistence type="predicted"/>
<gene>
    <name evidence="1" type="ORF">WG901_17135</name>
</gene>
<evidence type="ECO:0000313" key="2">
    <source>
        <dbReference type="Proteomes" id="UP001361239"/>
    </source>
</evidence>
<protein>
    <submittedName>
        <fullName evidence="1">Uncharacterized protein</fullName>
    </submittedName>
</protein>
<reference evidence="1 2" key="1">
    <citation type="submission" date="2024-03" db="EMBL/GenBank/DDBJ databases">
        <authorList>
            <person name="Jo J.-H."/>
        </authorList>
    </citation>
    <scope>NUCLEOTIDE SEQUENCE [LARGE SCALE GENOMIC DNA]</scope>
    <source>
        <strain evidence="1 2">PS1R-30</strain>
    </source>
</reference>
<dbReference type="EMBL" id="JBBHJZ010000003">
    <property type="protein sequence ID" value="MEJ5978380.1"/>
    <property type="molecule type" value="Genomic_DNA"/>
</dbReference>
<dbReference type="RefSeq" id="WP_339588304.1">
    <property type="nucleotide sequence ID" value="NZ_JBBHJZ010000003.1"/>
</dbReference>
<keyword evidence="2" id="KW-1185">Reference proteome</keyword>
<sequence length="199" mass="22577">MSFATVLLTPFVLLFPAAGTIVVSEWHEVPSVALGENPPGWPEPPRRPGDEARDWVFREFTESFRVDSQNQVRIEQNMSVRIAPLSRPMTQPPPQLMLDFPRRELAPRMVERNIGRCLPVASISGVQADSGSRLILYLRDRRMISATLDRACRARDFYSGFYLQRTTDGQICADRDTLLSRSGANCKLTRIRQLVQSDD</sequence>